<comment type="caution">
    <text evidence="2">The sequence shown here is derived from an EMBL/GenBank/DDBJ whole genome shotgun (WGS) entry which is preliminary data.</text>
</comment>
<evidence type="ECO:0000259" key="1">
    <source>
        <dbReference type="PROSITE" id="PS51186"/>
    </source>
</evidence>
<organism evidence="2 3">
    <name type="scientific">Actinoplanes sandaracinus</name>
    <dbReference type="NCBI Taxonomy" id="3045177"/>
    <lineage>
        <taxon>Bacteria</taxon>
        <taxon>Bacillati</taxon>
        <taxon>Actinomycetota</taxon>
        <taxon>Actinomycetes</taxon>
        <taxon>Micromonosporales</taxon>
        <taxon>Micromonosporaceae</taxon>
        <taxon>Actinoplanes</taxon>
    </lineage>
</organism>
<sequence>MREIVTYLEMTVRDQLTPADPVPGLTLEPLDRDSPLVVALQVRIGAPYGWKCASRTREEWTAWQAQHPDRLFWLLSFEGEPAGLAAYDLHPGNEVEIETFGLVPEFVSRRLGGYALTLALRKAWDLAPAVERVWLHTSSLDHPNALPNYQRRGLRPFKTEEGER</sequence>
<proteinExistence type="predicted"/>
<dbReference type="PROSITE" id="PS51186">
    <property type="entry name" value="GNAT"/>
    <property type="match status" value="1"/>
</dbReference>
<evidence type="ECO:0000313" key="2">
    <source>
        <dbReference type="EMBL" id="MDI6103648.1"/>
    </source>
</evidence>
<gene>
    <name evidence="2" type="ORF">QLQ12_34050</name>
</gene>
<dbReference type="Pfam" id="PF00583">
    <property type="entry name" value="Acetyltransf_1"/>
    <property type="match status" value="1"/>
</dbReference>
<dbReference type="RefSeq" id="WP_282764852.1">
    <property type="nucleotide sequence ID" value="NZ_JASCTH010000027.1"/>
</dbReference>
<protein>
    <submittedName>
        <fullName evidence="2">GNAT family N-acetyltransferase</fullName>
    </submittedName>
</protein>
<keyword evidence="3" id="KW-1185">Reference proteome</keyword>
<evidence type="ECO:0000313" key="3">
    <source>
        <dbReference type="Proteomes" id="UP001241758"/>
    </source>
</evidence>
<dbReference type="EMBL" id="JASCTH010000027">
    <property type="protein sequence ID" value="MDI6103648.1"/>
    <property type="molecule type" value="Genomic_DNA"/>
</dbReference>
<dbReference type="SUPFAM" id="SSF55729">
    <property type="entry name" value="Acyl-CoA N-acyltransferases (Nat)"/>
    <property type="match status" value="1"/>
</dbReference>
<dbReference type="Proteomes" id="UP001241758">
    <property type="component" value="Unassembled WGS sequence"/>
</dbReference>
<accession>A0ABT6WV98</accession>
<feature type="domain" description="N-acetyltransferase" evidence="1">
    <location>
        <begin position="25"/>
        <end position="164"/>
    </location>
</feature>
<dbReference type="InterPro" id="IPR000182">
    <property type="entry name" value="GNAT_dom"/>
</dbReference>
<dbReference type="InterPro" id="IPR016181">
    <property type="entry name" value="Acyl_CoA_acyltransferase"/>
</dbReference>
<dbReference type="Gene3D" id="3.40.630.30">
    <property type="match status" value="1"/>
</dbReference>
<reference evidence="2 3" key="1">
    <citation type="submission" date="2023-05" db="EMBL/GenBank/DDBJ databases">
        <title>Actinoplanes sp. NEAU-A12 genome sequencing.</title>
        <authorList>
            <person name="Wang Z.-S."/>
        </authorList>
    </citation>
    <scope>NUCLEOTIDE SEQUENCE [LARGE SCALE GENOMIC DNA]</scope>
    <source>
        <strain evidence="2 3">NEAU-A12</strain>
    </source>
</reference>
<name>A0ABT6WV98_9ACTN</name>